<gene>
    <name evidence="2" type="primary">hyaE</name>
    <name evidence="2" type="ORF">E4Z61_12115</name>
</gene>
<keyword evidence="3" id="KW-1185">Reference proteome</keyword>
<dbReference type="NCBIfam" id="NF008563">
    <property type="entry name" value="PRK11509.1"/>
    <property type="match status" value="1"/>
</dbReference>
<dbReference type="RefSeq" id="WP_135322982.1">
    <property type="nucleotide sequence ID" value="NZ_CP038469.1"/>
</dbReference>
<evidence type="ECO:0000313" key="3">
    <source>
        <dbReference type="Proteomes" id="UP000296284"/>
    </source>
</evidence>
<dbReference type="CDD" id="cd02965">
    <property type="entry name" value="HyaE"/>
    <property type="match status" value="1"/>
</dbReference>
<name>A0ABX5T3N4_9ENTR</name>
<evidence type="ECO:0000313" key="2">
    <source>
        <dbReference type="EMBL" id="QBX81064.1"/>
    </source>
</evidence>
<comment type="similarity">
    <text evidence="1">Belongs to the HupG/HyaE family.</text>
</comment>
<dbReference type="Gene3D" id="3.40.30.10">
    <property type="entry name" value="Glutaredoxin"/>
    <property type="match status" value="1"/>
</dbReference>
<dbReference type="InterPro" id="IPR036249">
    <property type="entry name" value="Thioredoxin-like_sf"/>
</dbReference>
<proteinExistence type="inferred from homology"/>
<evidence type="ECO:0000256" key="1">
    <source>
        <dbReference type="ARBA" id="ARBA00009004"/>
    </source>
</evidence>
<organism evidence="2 3">
    <name type="scientific">Citrobacter tructae</name>
    <dbReference type="NCBI Taxonomy" id="2562449"/>
    <lineage>
        <taxon>Bacteria</taxon>
        <taxon>Pseudomonadati</taxon>
        <taxon>Pseudomonadota</taxon>
        <taxon>Gammaproteobacteria</taxon>
        <taxon>Enterobacterales</taxon>
        <taxon>Enterobacteriaceae</taxon>
        <taxon>Citrobacter</taxon>
    </lineage>
</organism>
<accession>A0ABX5T3N4</accession>
<protein>
    <submittedName>
        <fullName evidence="2">Hydrogenase-1 operon protein HyaE</fullName>
    </submittedName>
</protein>
<sequence>MLNDNPFSALWQRMLARGWQPLRASELDNWVAHTSDGVVLLSSDPRRTPEVSDNPVMIAELLREFPQLDWRIAIADLEQSEAIGDRFGIFRFPATLVFIHGELRGILNGIHPWAELLTLMRPLVEERIPSEPER</sequence>
<dbReference type="Proteomes" id="UP000296284">
    <property type="component" value="Chromosome"/>
</dbReference>
<dbReference type="EMBL" id="CP038469">
    <property type="protein sequence ID" value="QBX81064.1"/>
    <property type="molecule type" value="Genomic_DNA"/>
</dbReference>
<dbReference type="SUPFAM" id="SSF52833">
    <property type="entry name" value="Thioredoxin-like"/>
    <property type="match status" value="1"/>
</dbReference>
<dbReference type="Pfam" id="PF07449">
    <property type="entry name" value="HyaE"/>
    <property type="match status" value="1"/>
</dbReference>
<dbReference type="InterPro" id="IPR010893">
    <property type="entry name" value="NiFe-hyd_mat_HyaE"/>
</dbReference>
<reference evidence="2 3" key="1">
    <citation type="submission" date="2019-03" db="EMBL/GenBank/DDBJ databases">
        <title>Complete genome sequence of Citrobacter sp. SNU WT2 isolated from diseased rainbow trout.</title>
        <authorList>
            <person name="Oh W.T."/>
            <person name="Park S.C."/>
        </authorList>
    </citation>
    <scope>NUCLEOTIDE SEQUENCE [LARGE SCALE GENOMIC DNA]</scope>
    <source>
        <strain evidence="2 3">SNU WT2</strain>
    </source>
</reference>